<reference evidence="14 15" key="1">
    <citation type="submission" date="2009-09" db="EMBL/GenBank/DDBJ databases">
        <authorList>
            <person name="Weinstock G."/>
            <person name="Sodergren E."/>
            <person name="Clifton S."/>
            <person name="Fulton L."/>
            <person name="Fulton B."/>
            <person name="Courtney L."/>
            <person name="Fronick C."/>
            <person name="Harrison M."/>
            <person name="Strong C."/>
            <person name="Farmer C."/>
            <person name="Delahaunty K."/>
            <person name="Markovic C."/>
            <person name="Hall O."/>
            <person name="Minx P."/>
            <person name="Tomlinson C."/>
            <person name="Mitreva M."/>
            <person name="Nelson J."/>
            <person name="Hou S."/>
            <person name="Wollam A."/>
            <person name="Pepin K.H."/>
            <person name="Johnson M."/>
            <person name="Bhonagiri V."/>
            <person name="Nash W.E."/>
            <person name="Warren W."/>
            <person name="Chinwalla A."/>
            <person name="Mardis E.R."/>
            <person name="Wilson R.K."/>
        </authorList>
    </citation>
    <scope>NUCLEOTIDE SEQUENCE [LARGE SCALE GENOMIC DNA]</scope>
    <source>
        <strain evidence="15">ATCC 35185 / DSM 20758 / VPI D19B-28</strain>
    </source>
</reference>
<dbReference type="STRING" id="546271.Selsp_0017"/>
<dbReference type="FunFam" id="3.40.50.300:FF:000014">
    <property type="entry name" value="DNA polymerase III subunit gamma/tau"/>
    <property type="match status" value="1"/>
</dbReference>
<evidence type="ECO:0000256" key="5">
    <source>
        <dbReference type="ARBA" id="ARBA00022705"/>
    </source>
</evidence>
<evidence type="ECO:0000313" key="14">
    <source>
        <dbReference type="EMBL" id="EEX77288.1"/>
    </source>
</evidence>
<dbReference type="Gene3D" id="1.10.8.60">
    <property type="match status" value="1"/>
</dbReference>
<feature type="compositionally biased region" description="Low complexity" evidence="12">
    <location>
        <begin position="433"/>
        <end position="444"/>
    </location>
</feature>
<dbReference type="InterPro" id="IPR003593">
    <property type="entry name" value="AAA+_ATPase"/>
</dbReference>
<dbReference type="GO" id="GO:0003677">
    <property type="term" value="F:DNA binding"/>
    <property type="evidence" value="ECO:0007669"/>
    <property type="project" value="InterPro"/>
</dbReference>
<dbReference type="CDD" id="cd00009">
    <property type="entry name" value="AAA"/>
    <property type="match status" value="1"/>
</dbReference>
<evidence type="ECO:0000256" key="1">
    <source>
        <dbReference type="ARBA" id="ARBA00006360"/>
    </source>
</evidence>
<dbReference type="GO" id="GO:0006261">
    <property type="term" value="P:DNA-templated DNA replication"/>
    <property type="evidence" value="ECO:0007669"/>
    <property type="project" value="TreeGrafter"/>
</dbReference>
<gene>
    <name evidence="14" type="primary">dnaX</name>
    <name evidence="14" type="ORF">SELSPUOL_01345</name>
</gene>
<name>C9LV54_SELS3</name>
<feature type="compositionally biased region" description="Low complexity" evidence="12">
    <location>
        <begin position="655"/>
        <end position="669"/>
    </location>
</feature>
<evidence type="ECO:0000256" key="11">
    <source>
        <dbReference type="ARBA" id="ARBA00049244"/>
    </source>
</evidence>
<dbReference type="GO" id="GO:0003887">
    <property type="term" value="F:DNA-directed DNA polymerase activity"/>
    <property type="evidence" value="ECO:0007669"/>
    <property type="project" value="UniProtKB-KW"/>
</dbReference>
<protein>
    <recommendedName>
        <fullName evidence="2">DNA-directed DNA polymerase</fullName>
        <ecNumber evidence="2">2.7.7.7</ecNumber>
    </recommendedName>
</protein>
<dbReference type="EMBL" id="ACKP02000023">
    <property type="protein sequence ID" value="EEX77288.1"/>
    <property type="molecule type" value="Genomic_DNA"/>
</dbReference>
<feature type="compositionally biased region" description="Low complexity" evidence="12">
    <location>
        <begin position="462"/>
        <end position="481"/>
    </location>
</feature>
<keyword evidence="7" id="KW-0547">Nucleotide-binding</keyword>
<dbReference type="PANTHER" id="PTHR11669:SF0">
    <property type="entry name" value="PROTEIN STICHEL-LIKE 2"/>
    <property type="match status" value="1"/>
</dbReference>
<feature type="region of interest" description="Disordered" evidence="12">
    <location>
        <begin position="433"/>
        <end position="481"/>
    </location>
</feature>
<evidence type="ECO:0000313" key="15">
    <source>
        <dbReference type="Proteomes" id="UP000003505"/>
    </source>
</evidence>
<evidence type="ECO:0000256" key="12">
    <source>
        <dbReference type="SAM" id="MobiDB-lite"/>
    </source>
</evidence>
<dbReference type="InterPro" id="IPR001270">
    <property type="entry name" value="ClpA/B"/>
</dbReference>
<dbReference type="PRINTS" id="PR00300">
    <property type="entry name" value="CLPPROTEASEA"/>
</dbReference>
<dbReference type="GO" id="GO:0009360">
    <property type="term" value="C:DNA polymerase III complex"/>
    <property type="evidence" value="ECO:0007669"/>
    <property type="project" value="InterPro"/>
</dbReference>
<evidence type="ECO:0000256" key="3">
    <source>
        <dbReference type="ARBA" id="ARBA00022679"/>
    </source>
</evidence>
<dbReference type="NCBIfam" id="TIGR02397">
    <property type="entry name" value="dnaX_nterm"/>
    <property type="match status" value="1"/>
</dbReference>
<keyword evidence="3 14" id="KW-0808">Transferase</keyword>
<dbReference type="Proteomes" id="UP000003505">
    <property type="component" value="Unassembled WGS sequence"/>
</dbReference>
<keyword evidence="8" id="KW-0862">Zinc</keyword>
<dbReference type="Pfam" id="PF13177">
    <property type="entry name" value="DNA_pol3_delta2"/>
    <property type="match status" value="1"/>
</dbReference>
<comment type="caution">
    <text evidence="14">The sequence shown here is derived from an EMBL/GenBank/DDBJ whole genome shotgun (WGS) entry which is preliminary data.</text>
</comment>
<sequence>MCGVSAWCGSFFLWIRLQFSMRSRRDDMAYIALYRQWRPGSFKDLVGQTAVSRTLSHAISAGRIAHAYLFSGPRGTGKTSTAKILAKSLNCEKGPTPEPCGVCKNCTKIADGTALDVFEIDAASNRGIDEMRDLREKVKFTPAEGRYKVYIIDEVHMLTTEAFNALLKTLEEPPAHVVFILATTEPHKVPATIQSRCQRFDFRRITVEEIEARLAYVAQEMKIPCEKEALRLIARQADGGMRDALSLLDQCASLDGDTLTAACVEENLGLIGHEPIYRLTKAIGERAKGEVLETIAELLALGKDPMQLLAELTIHLRSLMIYEAAGALAALNLADDTGAALEEQKALFTQAQIMAMIARLHEAMAELRWTPQPRITLEVALLSLCRENVEDGAEGAPAPTPAAAPAPAEAARVARLEAELAALKAQLSAQPVRAAAPAASPLPTARKRAASRTNEAASSGTPARNSAPLASSAPAAQAAPNPEGEKIYAELLSRLQEKQRISVLACLKGASFAGNGTGTFRLHFSSPLLARRTMRDDYRKIIEELLAEIAGTPLAISCEAQAVPPAAPPPAPKKKPPLAALDEIEPRGLSPKPLEIDENELSPEERSRLKNAVSLLGGHLVDLPEEQRIAALAASGKAVTKSVTETAEKKDAPPLDDAPVLDDISLPDDAPVPDDVPPPDDGDAPPPEENS</sequence>
<dbReference type="NCBIfam" id="NF004046">
    <property type="entry name" value="PRK05563.1"/>
    <property type="match status" value="1"/>
</dbReference>
<dbReference type="FunFam" id="1.10.8.60:FF:000013">
    <property type="entry name" value="DNA polymerase III subunit gamma/tau"/>
    <property type="match status" value="1"/>
</dbReference>
<dbReference type="Gene3D" id="1.20.272.10">
    <property type="match status" value="1"/>
</dbReference>
<dbReference type="SUPFAM" id="SSF48019">
    <property type="entry name" value="post-AAA+ oligomerization domain-like"/>
    <property type="match status" value="1"/>
</dbReference>
<feature type="region of interest" description="Disordered" evidence="12">
    <location>
        <begin position="585"/>
        <end position="605"/>
    </location>
</feature>
<dbReference type="eggNOG" id="COG2812">
    <property type="taxonomic scope" value="Bacteria"/>
</dbReference>
<evidence type="ECO:0000256" key="7">
    <source>
        <dbReference type="ARBA" id="ARBA00022741"/>
    </source>
</evidence>
<dbReference type="GO" id="GO:0046872">
    <property type="term" value="F:metal ion binding"/>
    <property type="evidence" value="ECO:0007669"/>
    <property type="project" value="UniProtKB-KW"/>
</dbReference>
<dbReference type="Pfam" id="PF12169">
    <property type="entry name" value="DNA_pol3_gamma3"/>
    <property type="match status" value="1"/>
</dbReference>
<dbReference type="InterPro" id="IPR012763">
    <property type="entry name" value="DNA_pol_III_sug/sutau_N"/>
</dbReference>
<dbReference type="PANTHER" id="PTHR11669">
    <property type="entry name" value="REPLICATION FACTOR C / DNA POLYMERASE III GAMMA-TAU SUBUNIT"/>
    <property type="match status" value="1"/>
</dbReference>
<keyword evidence="9" id="KW-0067">ATP-binding</keyword>
<keyword evidence="5" id="KW-0235">DNA replication</keyword>
<dbReference type="CDD" id="cd18137">
    <property type="entry name" value="HLD_clamp_pol_III_gamma_tau"/>
    <property type="match status" value="1"/>
</dbReference>
<accession>C9LV54</accession>
<comment type="similarity">
    <text evidence="1">Belongs to the DnaX/STICHEL family.</text>
</comment>
<evidence type="ECO:0000256" key="4">
    <source>
        <dbReference type="ARBA" id="ARBA00022695"/>
    </source>
</evidence>
<keyword evidence="10" id="KW-0239">DNA-directed DNA polymerase</keyword>
<dbReference type="InterPro" id="IPR045085">
    <property type="entry name" value="HLD_clamp_pol_III_gamma_tau"/>
</dbReference>
<dbReference type="Pfam" id="PF22608">
    <property type="entry name" value="DNAX_ATPase_lid"/>
    <property type="match status" value="1"/>
</dbReference>
<evidence type="ECO:0000256" key="2">
    <source>
        <dbReference type="ARBA" id="ARBA00012417"/>
    </source>
</evidence>
<evidence type="ECO:0000256" key="8">
    <source>
        <dbReference type="ARBA" id="ARBA00022833"/>
    </source>
</evidence>
<dbReference type="AlphaFoldDB" id="C9LV54"/>
<dbReference type="InterPro" id="IPR022754">
    <property type="entry name" value="DNA_pol_III_gamma-3"/>
</dbReference>
<feature type="compositionally biased region" description="Polar residues" evidence="12">
    <location>
        <begin position="451"/>
        <end position="461"/>
    </location>
</feature>
<dbReference type="InterPro" id="IPR027417">
    <property type="entry name" value="P-loop_NTPase"/>
</dbReference>
<evidence type="ECO:0000256" key="6">
    <source>
        <dbReference type="ARBA" id="ARBA00022723"/>
    </source>
</evidence>
<dbReference type="SMART" id="SM00382">
    <property type="entry name" value="AAA"/>
    <property type="match status" value="1"/>
</dbReference>
<evidence type="ECO:0000256" key="10">
    <source>
        <dbReference type="ARBA" id="ARBA00022932"/>
    </source>
</evidence>
<dbReference type="GO" id="GO:0005524">
    <property type="term" value="F:ATP binding"/>
    <property type="evidence" value="ECO:0007669"/>
    <property type="project" value="UniProtKB-KW"/>
</dbReference>
<dbReference type="InterPro" id="IPR008921">
    <property type="entry name" value="DNA_pol3_clamp-load_cplx_C"/>
</dbReference>
<organism evidence="14 15">
    <name type="scientific">Selenomonas sputigena (strain ATCC 35185 / DSM 20758 / CCUG 44933 / VPI D19B-28)</name>
    <dbReference type="NCBI Taxonomy" id="546271"/>
    <lineage>
        <taxon>Bacteria</taxon>
        <taxon>Bacillati</taxon>
        <taxon>Bacillota</taxon>
        <taxon>Negativicutes</taxon>
        <taxon>Selenomonadales</taxon>
        <taxon>Selenomonadaceae</taxon>
        <taxon>Selenomonas</taxon>
    </lineage>
</organism>
<feature type="domain" description="AAA+ ATPase" evidence="13">
    <location>
        <begin position="64"/>
        <end position="206"/>
    </location>
</feature>
<evidence type="ECO:0000256" key="9">
    <source>
        <dbReference type="ARBA" id="ARBA00022840"/>
    </source>
</evidence>
<evidence type="ECO:0000259" key="13">
    <source>
        <dbReference type="SMART" id="SM00382"/>
    </source>
</evidence>
<feature type="region of interest" description="Disordered" evidence="12">
    <location>
        <begin position="636"/>
        <end position="691"/>
    </location>
</feature>
<dbReference type="SUPFAM" id="SSF52540">
    <property type="entry name" value="P-loop containing nucleoside triphosphate hydrolases"/>
    <property type="match status" value="1"/>
</dbReference>
<dbReference type="Gene3D" id="3.40.50.300">
    <property type="entry name" value="P-loop containing nucleotide triphosphate hydrolases"/>
    <property type="match status" value="1"/>
</dbReference>
<dbReference type="EC" id="2.7.7.7" evidence="2"/>
<proteinExistence type="inferred from homology"/>
<comment type="catalytic activity">
    <reaction evidence="11">
        <text>DNA(n) + a 2'-deoxyribonucleoside 5'-triphosphate = DNA(n+1) + diphosphate</text>
        <dbReference type="Rhea" id="RHEA:22508"/>
        <dbReference type="Rhea" id="RHEA-COMP:17339"/>
        <dbReference type="Rhea" id="RHEA-COMP:17340"/>
        <dbReference type="ChEBI" id="CHEBI:33019"/>
        <dbReference type="ChEBI" id="CHEBI:61560"/>
        <dbReference type="ChEBI" id="CHEBI:173112"/>
        <dbReference type="EC" id="2.7.7.7"/>
    </reaction>
</comment>
<dbReference type="InterPro" id="IPR050238">
    <property type="entry name" value="DNA_Rep/Repair_Clamp_Loader"/>
</dbReference>
<keyword evidence="4 14" id="KW-0548">Nucleotidyltransferase</keyword>
<keyword evidence="6" id="KW-0479">Metal-binding</keyword>